<dbReference type="SUPFAM" id="SSF53756">
    <property type="entry name" value="UDP-Glycosyltransferase/glycogen phosphorylase"/>
    <property type="match status" value="1"/>
</dbReference>
<dbReference type="Proteomes" id="UP000595278">
    <property type="component" value="Chromosome"/>
</dbReference>
<feature type="domain" description="Glycosyl transferase family 1" evidence="2">
    <location>
        <begin position="186"/>
        <end position="343"/>
    </location>
</feature>
<dbReference type="Pfam" id="PF00534">
    <property type="entry name" value="Glycos_transf_1"/>
    <property type="match status" value="1"/>
</dbReference>
<dbReference type="InterPro" id="IPR028098">
    <property type="entry name" value="Glyco_trans_4-like_N"/>
</dbReference>
<keyword evidence="1" id="KW-0808">Transferase</keyword>
<evidence type="ECO:0000256" key="1">
    <source>
        <dbReference type="ARBA" id="ARBA00022679"/>
    </source>
</evidence>
<accession>A0A974NGJ9</accession>
<feature type="domain" description="Glycosyltransferase subfamily 4-like N-terminal" evidence="3">
    <location>
        <begin position="15"/>
        <end position="173"/>
    </location>
</feature>
<dbReference type="InterPro" id="IPR001296">
    <property type="entry name" value="Glyco_trans_1"/>
</dbReference>
<dbReference type="RefSeq" id="WP_201094350.1">
    <property type="nucleotide sequence ID" value="NZ_CP067393.1"/>
</dbReference>
<dbReference type="GO" id="GO:0009103">
    <property type="term" value="P:lipopolysaccharide biosynthetic process"/>
    <property type="evidence" value="ECO:0007669"/>
    <property type="project" value="TreeGrafter"/>
</dbReference>
<gene>
    <name evidence="4" type="ORF">JHT90_03845</name>
</gene>
<dbReference type="PANTHER" id="PTHR46401:SF2">
    <property type="entry name" value="GLYCOSYLTRANSFERASE WBBK-RELATED"/>
    <property type="match status" value="1"/>
</dbReference>
<dbReference type="GO" id="GO:0016757">
    <property type="term" value="F:glycosyltransferase activity"/>
    <property type="evidence" value="ECO:0007669"/>
    <property type="project" value="InterPro"/>
</dbReference>
<proteinExistence type="predicted"/>
<evidence type="ECO:0000313" key="5">
    <source>
        <dbReference type="Proteomes" id="UP000595278"/>
    </source>
</evidence>
<dbReference type="Pfam" id="PF13439">
    <property type="entry name" value="Glyco_transf_4"/>
    <property type="match status" value="1"/>
</dbReference>
<dbReference type="KEGG" id="eaz:JHT90_03845"/>
<name>A0A974NGJ9_9GAMM</name>
<sequence length="364" mass="41588">MKIAFDHQIFSMQRYGGISRYIANLAKNIHLFGHDVKVFANFHYNVFGADLSNDIQEGRYIVKFPKKTTRFFMAYNRFITRKKIKIWQPKIIHETYYSKKSSNPTNCPTVVTVHDMIHELFKDSFHSRDNTSILKKYAVDRSQHIICVSNNTKQDLINILGIPESKISVVHLGMEQVKRNVTMISNHQKPYLLYVGHRGGYKNFNGLLKAFACSERLKKDFTIVAFGSNSFSTSEKNLMASLGLNENQVKHIIGDDDLLAALYQGATAFVYPSLYEGFGIPPLEAMINDCPVISSNISSMPEVIGDAASFFDPHSTEQMSSAIENVVYNDSYRRELVQRGQQRVSLFTWEQCARETMQVYQSIV</sequence>
<organism evidence="4 5">
    <name type="scientific">Entomomonas asaccharolytica</name>
    <dbReference type="NCBI Taxonomy" id="2785331"/>
    <lineage>
        <taxon>Bacteria</taxon>
        <taxon>Pseudomonadati</taxon>
        <taxon>Pseudomonadota</taxon>
        <taxon>Gammaproteobacteria</taxon>
        <taxon>Pseudomonadales</taxon>
        <taxon>Pseudomonadaceae</taxon>
        <taxon>Entomomonas</taxon>
    </lineage>
</organism>
<dbReference type="EMBL" id="CP067393">
    <property type="protein sequence ID" value="QQP86385.1"/>
    <property type="molecule type" value="Genomic_DNA"/>
</dbReference>
<dbReference type="Gene3D" id="3.40.50.2000">
    <property type="entry name" value="Glycogen Phosphorylase B"/>
    <property type="match status" value="2"/>
</dbReference>
<evidence type="ECO:0000259" key="3">
    <source>
        <dbReference type="Pfam" id="PF13439"/>
    </source>
</evidence>
<dbReference type="CDD" id="cd03809">
    <property type="entry name" value="GT4_MtfB-like"/>
    <property type="match status" value="1"/>
</dbReference>
<evidence type="ECO:0000313" key="4">
    <source>
        <dbReference type="EMBL" id="QQP86385.1"/>
    </source>
</evidence>
<reference evidence="4 5" key="1">
    <citation type="submission" date="2021-01" db="EMBL/GenBank/DDBJ databases">
        <title>Entomomonas sp. F2A isolated from a house cricket (Acheta domesticus).</title>
        <authorList>
            <person name="Spergser J."/>
            <person name="Busse H.-J."/>
        </authorList>
    </citation>
    <scope>NUCLEOTIDE SEQUENCE [LARGE SCALE GENOMIC DNA]</scope>
    <source>
        <strain evidence="4 5">F2A</strain>
    </source>
</reference>
<evidence type="ECO:0000259" key="2">
    <source>
        <dbReference type="Pfam" id="PF00534"/>
    </source>
</evidence>
<protein>
    <submittedName>
        <fullName evidence="4">Glycosyltransferase family 4 protein</fullName>
    </submittedName>
</protein>
<keyword evidence="5" id="KW-1185">Reference proteome</keyword>
<dbReference type="PANTHER" id="PTHR46401">
    <property type="entry name" value="GLYCOSYLTRANSFERASE WBBK-RELATED"/>
    <property type="match status" value="1"/>
</dbReference>
<dbReference type="AlphaFoldDB" id="A0A974NGJ9"/>